<dbReference type="STRING" id="1797532.A2729_05575"/>
<feature type="transmembrane region" description="Helical" evidence="2">
    <location>
        <begin position="6"/>
        <end position="23"/>
    </location>
</feature>
<accession>A0A1G1XZ60</accession>
<keyword evidence="2" id="KW-0812">Transmembrane</keyword>
<keyword evidence="2" id="KW-0472">Membrane</keyword>
<feature type="repeat" description="TPR" evidence="1">
    <location>
        <begin position="190"/>
        <end position="223"/>
    </location>
</feature>
<proteinExistence type="predicted"/>
<evidence type="ECO:0000313" key="3">
    <source>
        <dbReference type="EMBL" id="OGY44860.1"/>
    </source>
</evidence>
<keyword evidence="2" id="KW-1133">Transmembrane helix</keyword>
<comment type="caution">
    <text evidence="3">The sequence shown here is derived from an EMBL/GenBank/DDBJ whole genome shotgun (WGS) entry which is preliminary data.</text>
</comment>
<keyword evidence="1" id="KW-0802">TPR repeat</keyword>
<name>A0A1G1XZ60_9BACT</name>
<dbReference type="EMBL" id="MHIB01000011">
    <property type="protein sequence ID" value="OGY44860.1"/>
    <property type="molecule type" value="Genomic_DNA"/>
</dbReference>
<organism evidence="3 4">
    <name type="scientific">Candidatus Buchananbacteria bacterium RIFCSPHIGHO2_01_FULL_39_14</name>
    <dbReference type="NCBI Taxonomy" id="1797532"/>
    <lineage>
        <taxon>Bacteria</taxon>
        <taxon>Candidatus Buchananiibacteriota</taxon>
    </lineage>
</organism>
<evidence type="ECO:0000256" key="2">
    <source>
        <dbReference type="SAM" id="Phobius"/>
    </source>
</evidence>
<sequence>MLIYFIPLAIIILSLLVILAIVIKKLPNLAAIRIETIPSEKEGQVKNRIITERLARKFLKFRQLMVELTKPLINQMAKSANEIYQKILELEKKNLTPQPLKEIDVRQQVKEKLEQVKKFLDEKDLAAAETVCIEILQLDLKNLDAYQYLVGIYLEKKEYKKSRETLRYLIKLLVKIVNGREGDVEKHRLANCYADLGWVYQLENKNNYALTNIQKAVELEPNNPRFLDLLLKICIILKNKNLAQEIFLALSNADPENQKLAEIRSEIENLPDK</sequence>
<dbReference type="InterPro" id="IPR019734">
    <property type="entry name" value="TPR_rpt"/>
</dbReference>
<dbReference type="PROSITE" id="PS50005">
    <property type="entry name" value="TPR"/>
    <property type="match status" value="1"/>
</dbReference>
<reference evidence="3 4" key="1">
    <citation type="journal article" date="2016" name="Nat. Commun.">
        <title>Thousands of microbial genomes shed light on interconnected biogeochemical processes in an aquifer system.</title>
        <authorList>
            <person name="Anantharaman K."/>
            <person name="Brown C.T."/>
            <person name="Hug L.A."/>
            <person name="Sharon I."/>
            <person name="Castelle C.J."/>
            <person name="Probst A.J."/>
            <person name="Thomas B.C."/>
            <person name="Singh A."/>
            <person name="Wilkins M.J."/>
            <person name="Karaoz U."/>
            <person name="Brodie E.L."/>
            <person name="Williams K.H."/>
            <person name="Hubbard S.S."/>
            <person name="Banfield J.F."/>
        </authorList>
    </citation>
    <scope>NUCLEOTIDE SEQUENCE [LARGE SCALE GENOMIC DNA]</scope>
</reference>
<evidence type="ECO:0000313" key="4">
    <source>
        <dbReference type="Proteomes" id="UP000178930"/>
    </source>
</evidence>
<gene>
    <name evidence="3" type="ORF">A2729_05575</name>
</gene>
<dbReference type="AlphaFoldDB" id="A0A1G1XZ60"/>
<dbReference type="SUPFAM" id="SSF48452">
    <property type="entry name" value="TPR-like"/>
    <property type="match status" value="1"/>
</dbReference>
<protein>
    <submittedName>
        <fullName evidence="3">Uncharacterized protein</fullName>
    </submittedName>
</protein>
<evidence type="ECO:0000256" key="1">
    <source>
        <dbReference type="PROSITE-ProRule" id="PRU00339"/>
    </source>
</evidence>
<dbReference type="InterPro" id="IPR011990">
    <property type="entry name" value="TPR-like_helical_dom_sf"/>
</dbReference>
<dbReference type="Gene3D" id="1.25.40.10">
    <property type="entry name" value="Tetratricopeptide repeat domain"/>
    <property type="match status" value="1"/>
</dbReference>
<dbReference type="Proteomes" id="UP000178930">
    <property type="component" value="Unassembled WGS sequence"/>
</dbReference>